<keyword evidence="3 6" id="KW-0808">Transferase</keyword>
<evidence type="ECO:0000313" key="8">
    <source>
        <dbReference type="EMBL" id="GAA4866615.1"/>
    </source>
</evidence>
<dbReference type="InterPro" id="IPR011004">
    <property type="entry name" value="Trimer_LpxA-like_sf"/>
</dbReference>
<gene>
    <name evidence="6 8" type="primary">lpxA</name>
    <name evidence="8" type="ORF">GCM10023332_18540</name>
</gene>
<evidence type="ECO:0000256" key="5">
    <source>
        <dbReference type="ARBA" id="ARBA00023315"/>
    </source>
</evidence>
<evidence type="ECO:0000256" key="1">
    <source>
        <dbReference type="ARBA" id="ARBA00022516"/>
    </source>
</evidence>
<organism evidence="8 9">
    <name type="scientific">Luteimonas vadosa</name>
    <dbReference type="NCBI Taxonomy" id="1165507"/>
    <lineage>
        <taxon>Bacteria</taxon>
        <taxon>Pseudomonadati</taxon>
        <taxon>Pseudomonadota</taxon>
        <taxon>Gammaproteobacteria</taxon>
        <taxon>Lysobacterales</taxon>
        <taxon>Lysobacteraceae</taxon>
        <taxon>Luteimonas</taxon>
    </lineage>
</organism>
<comment type="function">
    <text evidence="6">Involved in the biosynthesis of lipid A, a phosphorylated glycolipid that anchors the lipopolysaccharide to the outer membrane of the cell.</text>
</comment>
<dbReference type="EC" id="2.3.1.129" evidence="6"/>
<dbReference type="InterPro" id="IPR029098">
    <property type="entry name" value="Acetyltransf_C"/>
</dbReference>
<comment type="caution">
    <text evidence="8">The sequence shown here is derived from an EMBL/GenBank/DDBJ whole genome shotgun (WGS) entry which is preliminary data.</text>
</comment>
<evidence type="ECO:0000256" key="4">
    <source>
        <dbReference type="ARBA" id="ARBA00023098"/>
    </source>
</evidence>
<dbReference type="HAMAP" id="MF_00387">
    <property type="entry name" value="LpxA"/>
    <property type="match status" value="1"/>
</dbReference>
<evidence type="ECO:0000256" key="6">
    <source>
        <dbReference type="HAMAP-Rule" id="MF_00387"/>
    </source>
</evidence>
<dbReference type="CDD" id="cd03351">
    <property type="entry name" value="LbH_UDP-GlcNAc_AT"/>
    <property type="match status" value="1"/>
</dbReference>
<name>A0ABP9E3X9_9GAMM</name>
<feature type="domain" description="UDP N-acetylglucosamine O-acyltransferase C-terminal" evidence="7">
    <location>
        <begin position="177"/>
        <end position="257"/>
    </location>
</feature>
<dbReference type="NCBIfam" id="TIGR01852">
    <property type="entry name" value="lipid_A_lpxA"/>
    <property type="match status" value="1"/>
</dbReference>
<comment type="catalytic activity">
    <reaction evidence="6">
        <text>a (3R)-hydroxyacyl-[ACP] + UDP-N-acetyl-alpha-D-glucosamine = a UDP-3-O-[(3R)-3-hydroxyacyl]-N-acetyl-alpha-D-glucosamine + holo-[ACP]</text>
        <dbReference type="Rhea" id="RHEA:67812"/>
        <dbReference type="Rhea" id="RHEA-COMP:9685"/>
        <dbReference type="Rhea" id="RHEA-COMP:9945"/>
        <dbReference type="ChEBI" id="CHEBI:57705"/>
        <dbReference type="ChEBI" id="CHEBI:64479"/>
        <dbReference type="ChEBI" id="CHEBI:78827"/>
        <dbReference type="ChEBI" id="CHEBI:173225"/>
        <dbReference type="EC" id="2.3.1.129"/>
    </reaction>
</comment>
<comment type="subunit">
    <text evidence="6">Homotrimer.</text>
</comment>
<comment type="pathway">
    <text evidence="6">Glycolipid biosynthesis; lipid IV(A) biosynthesis; lipid IV(A) from (3R)-3-hydroxytetradecanoyl-[acyl-carrier-protein] and UDP-N-acetyl-alpha-D-glucosamine: step 1/6.</text>
</comment>
<sequence>MEASIHATAVVDPSARIGDGVSIGAFTVVGPEVEVGSGTSIGPHCSLSGPMRIGTGNRIAGHAAIGGDPQDKKYGGERVELEIGDRNNIREFVTINRGTGSGGGVTRIGSDNWLLAYTHVAHDCRIGDHCVFSNNATLAGHVEVGDHVILSGFVGIHQFCRIGDHAFIGMGAFVNGDVPPFVMVAQDGYGRPRGINSEGLKRRGFDKDRIAAIRRAYRALYMSGANLDEATRKLADQAGDSDDVRRFLEFIQGGDRPLLR</sequence>
<dbReference type="PANTHER" id="PTHR43480">
    <property type="entry name" value="ACYL-[ACYL-CARRIER-PROTEIN]--UDP-N-ACETYLGLUCOSAMINE O-ACYLTRANSFERASE"/>
    <property type="match status" value="1"/>
</dbReference>
<keyword evidence="4 6" id="KW-0443">Lipid metabolism</keyword>
<dbReference type="InterPro" id="IPR001451">
    <property type="entry name" value="Hexapep"/>
</dbReference>
<dbReference type="Gene3D" id="2.160.10.10">
    <property type="entry name" value="Hexapeptide repeat proteins"/>
    <property type="match status" value="1"/>
</dbReference>
<dbReference type="PIRSF" id="PIRSF000456">
    <property type="entry name" value="UDP-GlcNAc_acltr"/>
    <property type="match status" value="1"/>
</dbReference>
<evidence type="ECO:0000259" key="7">
    <source>
        <dbReference type="Pfam" id="PF13720"/>
    </source>
</evidence>
<keyword evidence="9" id="KW-1185">Reference proteome</keyword>
<keyword evidence="6" id="KW-0677">Repeat</keyword>
<evidence type="ECO:0000256" key="2">
    <source>
        <dbReference type="ARBA" id="ARBA00022556"/>
    </source>
</evidence>
<keyword evidence="2 6" id="KW-0441">Lipid A biosynthesis</keyword>
<evidence type="ECO:0000256" key="3">
    <source>
        <dbReference type="ARBA" id="ARBA00022679"/>
    </source>
</evidence>
<dbReference type="InterPro" id="IPR037157">
    <property type="entry name" value="Acetyltransf_C_sf"/>
</dbReference>
<dbReference type="EMBL" id="BAABJY010000002">
    <property type="protein sequence ID" value="GAA4866615.1"/>
    <property type="molecule type" value="Genomic_DNA"/>
</dbReference>
<dbReference type="SUPFAM" id="SSF51161">
    <property type="entry name" value="Trimeric LpxA-like enzymes"/>
    <property type="match status" value="1"/>
</dbReference>
<reference evidence="9" key="1">
    <citation type="journal article" date="2019" name="Int. J. Syst. Evol. Microbiol.">
        <title>The Global Catalogue of Microorganisms (GCM) 10K type strain sequencing project: providing services to taxonomists for standard genome sequencing and annotation.</title>
        <authorList>
            <consortium name="The Broad Institute Genomics Platform"/>
            <consortium name="The Broad Institute Genome Sequencing Center for Infectious Disease"/>
            <person name="Wu L."/>
            <person name="Ma J."/>
        </authorList>
    </citation>
    <scope>NUCLEOTIDE SEQUENCE [LARGE SCALE GENOMIC DNA]</scope>
    <source>
        <strain evidence="9">JCM 18392</strain>
    </source>
</reference>
<dbReference type="Proteomes" id="UP001501323">
    <property type="component" value="Unassembled WGS sequence"/>
</dbReference>
<evidence type="ECO:0000313" key="9">
    <source>
        <dbReference type="Proteomes" id="UP001501323"/>
    </source>
</evidence>
<dbReference type="Gene3D" id="1.20.1180.10">
    <property type="entry name" value="Udp N-acetylglucosamine O-acyltransferase, C-terminal domain"/>
    <property type="match status" value="1"/>
</dbReference>
<comment type="subcellular location">
    <subcellularLocation>
        <location evidence="6">Cytoplasm</location>
    </subcellularLocation>
</comment>
<protein>
    <recommendedName>
        <fullName evidence="6">Acyl-[acyl-carrier-protein]--UDP-N-acetylglucosamine O-acyltransferase</fullName>
        <shortName evidence="6">UDP-N-acetylglucosamine acyltransferase</shortName>
        <ecNumber evidence="6">2.3.1.129</ecNumber>
    </recommendedName>
</protein>
<keyword evidence="6" id="KW-0963">Cytoplasm</keyword>
<dbReference type="NCBIfam" id="NF003657">
    <property type="entry name" value="PRK05289.1"/>
    <property type="match status" value="1"/>
</dbReference>
<keyword evidence="5 6" id="KW-0012">Acyltransferase</keyword>
<accession>A0ABP9E3X9</accession>
<proteinExistence type="inferred from homology"/>
<comment type="similarity">
    <text evidence="6">Belongs to the transferase hexapeptide repeat family. LpxA subfamily.</text>
</comment>
<dbReference type="Pfam" id="PF00132">
    <property type="entry name" value="Hexapep"/>
    <property type="match status" value="2"/>
</dbReference>
<keyword evidence="1 6" id="KW-0444">Lipid biosynthesis</keyword>
<dbReference type="Pfam" id="PF13720">
    <property type="entry name" value="Acetyltransf_11"/>
    <property type="match status" value="1"/>
</dbReference>
<dbReference type="InterPro" id="IPR010137">
    <property type="entry name" value="Lipid_A_LpxA"/>
</dbReference>
<dbReference type="PANTHER" id="PTHR43480:SF1">
    <property type="entry name" value="ACYL-[ACYL-CARRIER-PROTEIN]--UDP-N-ACETYLGLUCOSAMINE O-ACYLTRANSFERASE, MITOCHONDRIAL-RELATED"/>
    <property type="match status" value="1"/>
</dbReference>